<gene>
    <name evidence="1" type="ORF">CgunFtcFv8_020237</name>
</gene>
<proteinExistence type="predicted"/>
<comment type="caution">
    <text evidence="1">The sequence shown here is derived from an EMBL/GenBank/DDBJ whole genome shotgun (WGS) entry which is preliminary data.</text>
</comment>
<organism evidence="1 2">
    <name type="scientific">Champsocephalus gunnari</name>
    <name type="common">Mackerel icefish</name>
    <dbReference type="NCBI Taxonomy" id="52237"/>
    <lineage>
        <taxon>Eukaryota</taxon>
        <taxon>Metazoa</taxon>
        <taxon>Chordata</taxon>
        <taxon>Craniata</taxon>
        <taxon>Vertebrata</taxon>
        <taxon>Euteleostomi</taxon>
        <taxon>Actinopterygii</taxon>
        <taxon>Neopterygii</taxon>
        <taxon>Teleostei</taxon>
        <taxon>Neoteleostei</taxon>
        <taxon>Acanthomorphata</taxon>
        <taxon>Eupercaria</taxon>
        <taxon>Perciformes</taxon>
        <taxon>Notothenioidei</taxon>
        <taxon>Channichthyidae</taxon>
        <taxon>Champsocephalus</taxon>
    </lineage>
</organism>
<dbReference type="EMBL" id="JAURVH010001513">
    <property type="protein sequence ID" value="KAK5934815.1"/>
    <property type="molecule type" value="Genomic_DNA"/>
</dbReference>
<evidence type="ECO:0000313" key="2">
    <source>
        <dbReference type="Proteomes" id="UP001331515"/>
    </source>
</evidence>
<name>A0AAN8EDI7_CHAGU</name>
<dbReference type="AlphaFoldDB" id="A0AAN8EDI7"/>
<sequence>MYSSRSGCYRAHYRCRWSPVGVRHMLTSLCLDVLLVRLPSIQTSDDLQSSLMKAVWICLHLHHLPRCSHYLLCSTHGLQMYSSSLSSHLVINKHLSSVHHKLQSNCLLGLFPQDIKSPLLKCLSQLCIPLWCHGLDLLQLAYHIHLCYSNSSTGSSSL</sequence>
<keyword evidence="2" id="KW-1185">Reference proteome</keyword>
<dbReference type="Proteomes" id="UP001331515">
    <property type="component" value="Unassembled WGS sequence"/>
</dbReference>
<accession>A0AAN8EDI7</accession>
<protein>
    <submittedName>
        <fullName evidence="1">Uncharacterized protein</fullName>
    </submittedName>
</protein>
<reference evidence="1 2" key="1">
    <citation type="journal article" date="2023" name="Mol. Biol. Evol.">
        <title>Genomics of Secondarily Temperate Adaptation in the Only Non-Antarctic Icefish.</title>
        <authorList>
            <person name="Rivera-Colon A.G."/>
            <person name="Rayamajhi N."/>
            <person name="Minhas B.F."/>
            <person name="Madrigal G."/>
            <person name="Bilyk K.T."/>
            <person name="Yoon V."/>
            <person name="Hune M."/>
            <person name="Gregory S."/>
            <person name="Cheng C.H.C."/>
            <person name="Catchen J.M."/>
        </authorList>
    </citation>
    <scope>NUCLEOTIDE SEQUENCE [LARGE SCALE GENOMIC DNA]</scope>
    <source>
        <tissue evidence="1">White muscle</tissue>
    </source>
</reference>
<evidence type="ECO:0000313" key="1">
    <source>
        <dbReference type="EMBL" id="KAK5934815.1"/>
    </source>
</evidence>